<dbReference type="PANTHER" id="PTHR44103">
    <property type="entry name" value="PROPROTEIN CONVERTASE P"/>
    <property type="match status" value="1"/>
</dbReference>
<dbReference type="RefSeq" id="WP_053224966.1">
    <property type="nucleotide sequence ID" value="NZ_JSVA01000022.1"/>
</dbReference>
<sequence length="728" mass="80122">MKFLFSAILLFFNLNLFAQFSFRYENEIPLIINGETLDRAWEGGINSAQFQKMDLDGDGIEDLIVYHRMSGELTTYLAKNNKFVWAPEYKSLFPTEINHWFILADYNCDGKMDIFTSVPQGITVFKNISSGNLPEWEQAVDFLRFDAGINIQVNASDIPGIADVDGDGDLDILSYRFTTASTIDFYKNTSMEINNNCNELTFTRETRRWGEFAECECNNFAFSGAPCNFGGAANTSNDIFSPAELEHAGGKTILLFDAEGDGDLDLITSDEFCQTLYYMENVGDAQNALMTSFSSYPAPNPAGFQIFPNAFLEDIDFDGNKDLLVSSNADGNVLNSVDFSNTSKVYSNLGTNLQPDFSGNSVPFLQNEMLDLGENTYPAFADYDGDGDYDLFISNRGQVTPNDFIASISLFENKGGKFAPAFQLVDDDFLGLKAQNLRNIKIQFADIDGNGTQDIIYQSTTASNEAKLQYRLNEGNFSFTSAVDISISIGENDNAYFYDINKNGNLDLLLGTRFGALNLYVNKGNFIFEDVIQNYGGIAANFEALYPNIIITDLDNNGETELIKTDVSGQISILSGTINTDFIPSSVTKNILSNGLLNDKTTTAIGQISWMTAADLFGDGKPTLFIGNNRGGISVLKNESIAENGSEGNAIRLTLFPNPTTSSFYIRTDANGLAEMYSIKGEMIFSNLPISAGLSKEINTEPLAAGVYLIRVSNGTNKPTVQRILVQK</sequence>
<evidence type="ECO:0000259" key="2">
    <source>
        <dbReference type="Pfam" id="PF18962"/>
    </source>
</evidence>
<dbReference type="EMBL" id="JSVA01000022">
    <property type="protein sequence ID" value="KOF01574.1"/>
    <property type="molecule type" value="Genomic_DNA"/>
</dbReference>
<evidence type="ECO:0000256" key="1">
    <source>
        <dbReference type="ARBA" id="ARBA00022729"/>
    </source>
</evidence>
<dbReference type="PANTHER" id="PTHR44103:SF1">
    <property type="entry name" value="PROPROTEIN CONVERTASE P"/>
    <property type="match status" value="1"/>
</dbReference>
<dbReference type="Proteomes" id="UP000036908">
    <property type="component" value="Unassembled WGS sequence"/>
</dbReference>
<feature type="domain" description="Secretion system C-terminal sorting" evidence="2">
    <location>
        <begin position="655"/>
        <end position="725"/>
    </location>
</feature>
<dbReference type="InterPro" id="IPR028994">
    <property type="entry name" value="Integrin_alpha_N"/>
</dbReference>
<reference evidence="4" key="1">
    <citation type="submission" date="2014-11" db="EMBL/GenBank/DDBJ databases">
        <title>Genome sequencing of Roseivirga sp. D-25.</title>
        <authorList>
            <person name="Selvaratnam C."/>
            <person name="Thevarajoo S."/>
            <person name="Goh K.M."/>
            <person name="Eee R."/>
            <person name="Chan K.-G."/>
            <person name="Chong C.S."/>
        </authorList>
    </citation>
    <scope>NUCLEOTIDE SEQUENCE [LARGE SCALE GENOMIC DNA]</scope>
    <source>
        <strain evidence="4">D-25</strain>
    </source>
</reference>
<dbReference type="SUPFAM" id="SSF69318">
    <property type="entry name" value="Integrin alpha N-terminal domain"/>
    <property type="match status" value="2"/>
</dbReference>
<dbReference type="Pfam" id="PF13517">
    <property type="entry name" value="FG-GAP_3"/>
    <property type="match status" value="2"/>
</dbReference>
<dbReference type="Pfam" id="PF18962">
    <property type="entry name" value="Por_Secre_tail"/>
    <property type="match status" value="1"/>
</dbReference>
<dbReference type="InterPro" id="IPR013517">
    <property type="entry name" value="FG-GAP"/>
</dbReference>
<comment type="caution">
    <text evidence="3">The sequence shown here is derived from an EMBL/GenBank/DDBJ whole genome shotgun (WGS) entry which is preliminary data.</text>
</comment>
<dbReference type="OrthoDB" id="9816120at2"/>
<proteinExistence type="predicted"/>
<name>A0A0L8AGS3_9BACT</name>
<dbReference type="InterPro" id="IPR026444">
    <property type="entry name" value="Secre_tail"/>
</dbReference>
<gene>
    <name evidence="3" type="ORF">OB69_17070</name>
</gene>
<dbReference type="Gene3D" id="2.130.10.130">
    <property type="entry name" value="Integrin alpha, N-terminal"/>
    <property type="match status" value="2"/>
</dbReference>
<keyword evidence="4" id="KW-1185">Reference proteome</keyword>
<evidence type="ECO:0000313" key="4">
    <source>
        <dbReference type="Proteomes" id="UP000036908"/>
    </source>
</evidence>
<dbReference type="AlphaFoldDB" id="A0A0L8AGS3"/>
<dbReference type="PATRIC" id="fig|1566026.4.peg.1853"/>
<keyword evidence="1" id="KW-0732">Signal</keyword>
<dbReference type="NCBIfam" id="TIGR04183">
    <property type="entry name" value="Por_Secre_tail"/>
    <property type="match status" value="1"/>
</dbReference>
<evidence type="ECO:0000313" key="3">
    <source>
        <dbReference type="EMBL" id="KOF01574.1"/>
    </source>
</evidence>
<protein>
    <recommendedName>
        <fullName evidence="2">Secretion system C-terminal sorting domain-containing protein</fullName>
    </recommendedName>
</protein>
<accession>A0A0L8AGS3</accession>
<organism evidence="3 4">
    <name type="scientific">Roseivirga seohaensis subsp. aquiponti</name>
    <dbReference type="NCBI Taxonomy" id="1566026"/>
    <lineage>
        <taxon>Bacteria</taxon>
        <taxon>Pseudomonadati</taxon>
        <taxon>Bacteroidota</taxon>
        <taxon>Cytophagia</taxon>
        <taxon>Cytophagales</taxon>
        <taxon>Roseivirgaceae</taxon>
        <taxon>Roseivirga</taxon>
    </lineage>
</organism>